<dbReference type="InterPro" id="IPR004158">
    <property type="entry name" value="DUF247_pln"/>
</dbReference>
<organism evidence="1 2">
    <name type="scientific">Xanthoceras sorbifolium</name>
    <dbReference type="NCBI Taxonomy" id="99658"/>
    <lineage>
        <taxon>Eukaryota</taxon>
        <taxon>Viridiplantae</taxon>
        <taxon>Streptophyta</taxon>
        <taxon>Embryophyta</taxon>
        <taxon>Tracheophyta</taxon>
        <taxon>Spermatophyta</taxon>
        <taxon>Magnoliopsida</taxon>
        <taxon>eudicotyledons</taxon>
        <taxon>Gunneridae</taxon>
        <taxon>Pentapetalae</taxon>
        <taxon>rosids</taxon>
        <taxon>malvids</taxon>
        <taxon>Sapindales</taxon>
        <taxon>Sapindaceae</taxon>
        <taxon>Xanthoceroideae</taxon>
        <taxon>Xanthoceras</taxon>
    </lineage>
</organism>
<dbReference type="Proteomes" id="UP000827721">
    <property type="component" value="Unassembled WGS sequence"/>
</dbReference>
<evidence type="ECO:0000313" key="1">
    <source>
        <dbReference type="EMBL" id="KAH7576037.1"/>
    </source>
</evidence>
<dbReference type="PANTHER" id="PTHR31170:SF25">
    <property type="entry name" value="BNAA09G04570D PROTEIN"/>
    <property type="match status" value="1"/>
</dbReference>
<keyword evidence="2" id="KW-1185">Reference proteome</keyword>
<dbReference type="EMBL" id="JAFEMO010000002">
    <property type="protein sequence ID" value="KAH7576037.1"/>
    <property type="molecule type" value="Genomic_DNA"/>
</dbReference>
<gene>
    <name evidence="1" type="ORF">JRO89_XS02G0280700</name>
</gene>
<proteinExistence type="predicted"/>
<comment type="caution">
    <text evidence="1">The sequence shown here is derived from an EMBL/GenBank/DDBJ whole genome shotgun (WGS) entry which is preliminary data.</text>
</comment>
<evidence type="ECO:0000313" key="2">
    <source>
        <dbReference type="Proteomes" id="UP000827721"/>
    </source>
</evidence>
<accession>A0ABQ8IH74</accession>
<sequence>MDRSKDHVSIDLKKLADSLRGKFETLYPLSENCCIYRVPPKIRMLNERLYTPRMVSIGPFHHGSKELKAMEEHKLRYLQQFLRRTSVTMEDFLMLIKGEEANLRNCYAETINFGSEEFVEMILLDAVFLIEILLRDIPEFISVDRIFTRPGMLRDIVLDIMLLENQLPIFILEALFKLANPALPGRYKGYSLSQFTCSFFNNIWKDILIDEKLLESYFPEARHFVDLLRLLLQPPKRDDTERQTDSEAAPSVTKLHQAGIKFKLASPTKNLLDITYSKGTLEISKLTVGNMTVHLLRNLQIFEALHCDTNYINDYAVVLNRFLNSTKDVELLIHTGVIENRIMDSEGVSTLFRELSRDARIQHINSLHIATPLLPPLSPMLSISNLVRNGFLLVRGMRLVL</sequence>
<dbReference type="PANTHER" id="PTHR31170">
    <property type="entry name" value="BNAC04G53230D PROTEIN"/>
    <property type="match status" value="1"/>
</dbReference>
<dbReference type="Pfam" id="PF03140">
    <property type="entry name" value="DUF247"/>
    <property type="match status" value="1"/>
</dbReference>
<protein>
    <submittedName>
        <fullName evidence="1">Uncharacterized protein</fullName>
    </submittedName>
</protein>
<name>A0ABQ8IH74_9ROSI</name>
<reference evidence="1 2" key="1">
    <citation type="submission" date="2021-02" db="EMBL/GenBank/DDBJ databases">
        <title>Plant Genome Project.</title>
        <authorList>
            <person name="Zhang R.-G."/>
        </authorList>
    </citation>
    <scope>NUCLEOTIDE SEQUENCE [LARGE SCALE GENOMIC DNA]</scope>
    <source>
        <tissue evidence="1">Leaves</tissue>
    </source>
</reference>